<evidence type="ECO:0000313" key="1">
    <source>
        <dbReference type="EMBL" id="GEU79218.1"/>
    </source>
</evidence>
<accession>A0A6L2MZ21</accession>
<gene>
    <name evidence="1" type="ORF">Tci_051196</name>
</gene>
<keyword evidence="1" id="KW-0548">Nucleotidyltransferase</keyword>
<comment type="caution">
    <text evidence="1">The sequence shown here is derived from an EMBL/GenBank/DDBJ whole genome shotgun (WGS) entry which is preliminary data.</text>
</comment>
<name>A0A6L2MZ21_TANCI</name>
<proteinExistence type="predicted"/>
<organism evidence="1">
    <name type="scientific">Tanacetum cinerariifolium</name>
    <name type="common">Dalmatian daisy</name>
    <name type="synonym">Chrysanthemum cinerariifolium</name>
    <dbReference type="NCBI Taxonomy" id="118510"/>
    <lineage>
        <taxon>Eukaryota</taxon>
        <taxon>Viridiplantae</taxon>
        <taxon>Streptophyta</taxon>
        <taxon>Embryophyta</taxon>
        <taxon>Tracheophyta</taxon>
        <taxon>Spermatophyta</taxon>
        <taxon>Magnoliopsida</taxon>
        <taxon>eudicotyledons</taxon>
        <taxon>Gunneridae</taxon>
        <taxon>Pentapetalae</taxon>
        <taxon>asterids</taxon>
        <taxon>campanulids</taxon>
        <taxon>Asterales</taxon>
        <taxon>Asteraceae</taxon>
        <taxon>Asteroideae</taxon>
        <taxon>Anthemideae</taxon>
        <taxon>Anthemidinae</taxon>
        <taxon>Tanacetum</taxon>
    </lineage>
</organism>
<keyword evidence="1" id="KW-0808">Transferase</keyword>
<reference evidence="1" key="1">
    <citation type="journal article" date="2019" name="Sci. Rep.">
        <title>Draft genome of Tanacetum cinerariifolium, the natural source of mosquito coil.</title>
        <authorList>
            <person name="Yamashiro T."/>
            <person name="Shiraishi A."/>
            <person name="Satake H."/>
            <person name="Nakayama K."/>
        </authorList>
    </citation>
    <scope>NUCLEOTIDE SEQUENCE</scope>
</reference>
<sequence length="308" mass="34599">MALGGPRQRPRRKGDQSNSWKVIPVRDKEKDSKRAYLCLLLLHQAQKFKDNCSGIWEKNRKGDFTIFLTKNRAYDKKNFLTANSLKSTVVASKCANVVAGARSVKSSAGTMQIINTALTSPGQRWWHLNVSDGSRRDETILHMLCILNGILYILMEGLKLEKVKVLGARGVMKDSRLGVVWMMLCGGIDKAKVVSRVIRLGAYKYKWFYTISSPFLPFYADHHLHHHDDVVTPVFISAIFWQWHHFSSGSGILLQAVGSSFWQWELSNQQWEVPSGSGNFLTSSGNALCILFPTSSSSYPAPVSFSQV</sequence>
<keyword evidence="1" id="KW-0695">RNA-directed DNA polymerase</keyword>
<protein>
    <submittedName>
        <fullName evidence="1">Reverse transcriptase</fullName>
    </submittedName>
</protein>
<dbReference type="EMBL" id="BKCJ010007827">
    <property type="protein sequence ID" value="GEU79218.1"/>
    <property type="molecule type" value="Genomic_DNA"/>
</dbReference>
<dbReference type="GO" id="GO:0003964">
    <property type="term" value="F:RNA-directed DNA polymerase activity"/>
    <property type="evidence" value="ECO:0007669"/>
    <property type="project" value="UniProtKB-KW"/>
</dbReference>
<dbReference type="AlphaFoldDB" id="A0A6L2MZ21"/>